<reference evidence="1 2" key="1">
    <citation type="submission" date="2018-06" db="EMBL/GenBank/DDBJ databases">
        <title>Extensive metabolic versatility and redundancy in microbially diverse, dynamic hydrothermal sediments.</title>
        <authorList>
            <person name="Dombrowski N."/>
            <person name="Teske A."/>
            <person name="Baker B.J."/>
        </authorList>
    </citation>
    <scope>NUCLEOTIDE SEQUENCE [LARGE SCALE GENOMIC DNA]</scope>
    <source>
        <strain evidence="1">B79_G16</strain>
    </source>
</reference>
<accession>A0A420ZCN6</accession>
<protein>
    <submittedName>
        <fullName evidence="1">Uncharacterized protein</fullName>
    </submittedName>
</protein>
<organism evidence="1 2">
    <name type="scientific">candidate division Kazan bacterium</name>
    <dbReference type="NCBI Taxonomy" id="2202143"/>
    <lineage>
        <taxon>Bacteria</taxon>
        <taxon>Bacteria division Kazan-3B-28</taxon>
    </lineage>
</organism>
<dbReference type="AlphaFoldDB" id="A0A420ZCN6"/>
<evidence type="ECO:0000313" key="1">
    <source>
        <dbReference type="EMBL" id="RLC37177.1"/>
    </source>
</evidence>
<sequence length="76" mass="8520">MDLSAWVLRWGDFGIKWDGGALVLSPRQVVPGRLWFYDERDSDDGGLGLRKVYAGSAGHHVLVTLVRREGKAHENE</sequence>
<proteinExistence type="predicted"/>
<dbReference type="EMBL" id="QMNG01000010">
    <property type="protein sequence ID" value="RLC37177.1"/>
    <property type="molecule type" value="Genomic_DNA"/>
</dbReference>
<name>A0A420ZCN6_UNCK3</name>
<gene>
    <name evidence="1" type="ORF">DRH29_02875</name>
</gene>
<evidence type="ECO:0000313" key="2">
    <source>
        <dbReference type="Proteomes" id="UP000281261"/>
    </source>
</evidence>
<comment type="caution">
    <text evidence="1">The sequence shown here is derived from an EMBL/GenBank/DDBJ whole genome shotgun (WGS) entry which is preliminary data.</text>
</comment>
<dbReference type="Proteomes" id="UP000281261">
    <property type="component" value="Unassembled WGS sequence"/>
</dbReference>